<keyword evidence="1" id="KW-0472">Membrane</keyword>
<keyword evidence="4" id="KW-1185">Reference proteome</keyword>
<feature type="transmembrane region" description="Helical" evidence="1">
    <location>
        <begin position="161"/>
        <end position="180"/>
    </location>
</feature>
<dbReference type="Proteomes" id="UP000254040">
    <property type="component" value="Unassembled WGS sequence"/>
</dbReference>
<accession>A0A378K1X2</accession>
<feature type="transmembrane region" description="Helical" evidence="1">
    <location>
        <begin position="210"/>
        <end position="229"/>
    </location>
</feature>
<dbReference type="STRING" id="39962.Lmor_2029"/>
<dbReference type="EMBL" id="LNYN01000025">
    <property type="protein sequence ID" value="KTD33478.1"/>
    <property type="molecule type" value="Genomic_DNA"/>
</dbReference>
<feature type="transmembrane region" description="Helical" evidence="1">
    <location>
        <begin position="92"/>
        <end position="112"/>
    </location>
</feature>
<feature type="transmembrane region" description="Helical" evidence="1">
    <location>
        <begin position="22"/>
        <end position="40"/>
    </location>
</feature>
<feature type="transmembrane region" description="Helical" evidence="1">
    <location>
        <begin position="285"/>
        <end position="305"/>
    </location>
</feature>
<keyword evidence="1" id="KW-1133">Transmembrane helix</keyword>
<feature type="transmembrane region" description="Helical" evidence="1">
    <location>
        <begin position="187"/>
        <end position="204"/>
    </location>
</feature>
<feature type="transmembrane region" description="Helical" evidence="1">
    <location>
        <begin position="119"/>
        <end position="141"/>
    </location>
</feature>
<gene>
    <name evidence="2" type="ORF">Lmor_2029</name>
    <name evidence="3" type="ORF">NCTC12239_00769</name>
</gene>
<evidence type="ECO:0000313" key="2">
    <source>
        <dbReference type="EMBL" id="KTD33478.1"/>
    </source>
</evidence>
<dbReference type="EMBL" id="UGOG01000001">
    <property type="protein sequence ID" value="STX61851.1"/>
    <property type="molecule type" value="Genomic_DNA"/>
</dbReference>
<dbReference type="RefSeq" id="WP_051190588.1">
    <property type="nucleotide sequence ID" value="NZ_CAAAJG010000016.1"/>
</dbReference>
<evidence type="ECO:0000313" key="4">
    <source>
        <dbReference type="Proteomes" id="UP000054985"/>
    </source>
</evidence>
<proteinExistence type="predicted"/>
<protein>
    <submittedName>
        <fullName evidence="3">Transmembrane protein</fullName>
    </submittedName>
</protein>
<keyword evidence="1 3" id="KW-0812">Transmembrane</keyword>
<evidence type="ECO:0000256" key="1">
    <source>
        <dbReference type="SAM" id="Phobius"/>
    </source>
</evidence>
<reference evidence="2 4" key="1">
    <citation type="submission" date="2015-11" db="EMBL/GenBank/DDBJ databases">
        <title>Genomic analysis of 38 Legionella species identifies large and diverse effector repertoires.</title>
        <authorList>
            <person name="Burstein D."/>
            <person name="Amaro F."/>
            <person name="Zusman T."/>
            <person name="Lifshitz Z."/>
            <person name="Cohen O."/>
            <person name="Gilbert J.A."/>
            <person name="Pupko T."/>
            <person name="Shuman H.A."/>
            <person name="Segal G."/>
        </authorList>
    </citation>
    <scope>NUCLEOTIDE SEQUENCE [LARGE SCALE GENOMIC DNA]</scope>
    <source>
        <strain evidence="2 4">ATCC 43877</strain>
    </source>
</reference>
<feature type="transmembrane region" description="Helical" evidence="1">
    <location>
        <begin position="311"/>
        <end position="332"/>
    </location>
</feature>
<reference evidence="3 5" key="2">
    <citation type="submission" date="2018-06" db="EMBL/GenBank/DDBJ databases">
        <authorList>
            <consortium name="Pathogen Informatics"/>
            <person name="Doyle S."/>
        </authorList>
    </citation>
    <scope>NUCLEOTIDE SEQUENCE [LARGE SCALE GENOMIC DNA]</scope>
    <source>
        <strain evidence="3 5">NCTC12239</strain>
    </source>
</reference>
<dbReference type="AlphaFoldDB" id="A0A378K1X2"/>
<sequence length="638" mass="72243">MFLTSTAGHGYKFFSLHSLIDWLLKLVFLMILLLVIVPFSPKMPAPGLDASWSMGLNQAVAQGLSFGKEVIFTLGPYSSIYTKFYHPVTDSMMVGGSIYLALSFWLCIILLMQDTKWRWSISFAVLIFGMIYARDSLLFSYPLMISLICFKNLNPQTRIPYSNKITCIILSLLFAPLGLLALIKGSLLIISGVVSFLCAVFFALHKQKIMSAVCLLSPLSASILFWSISGQSIIDFPYYVINSIVLASGFTEAMALDGDNKEITLYLISSAFVLFTIIKQKQPSVVTRVFYFTIFIIFLFLSFKAGFTRHFGHSFITGTSILIAALLLPFLFRSKWVIVTLIFSLYTTSYIDGQHTKISLLNNFISTYSASWYGLKSRVQDPQWVKENYRVSMIYLHNQCPLPQLEGTADIYSYDQSLLLASDALWSPRPIFQSYSVFTPVMAEKNKNHLLSDRRPDNILFKIQAIDERIPSLDDGASWPELLNNYHPVQLVNDFLILKKNEHHKIAKPLHLINKEQHVLGEKVQVPQSKLPVFAEIIVKPTIWGSIAAILFKPHPLQVTVELNNGSKRQFRLIANMAKSGFLVSPLIEETAEFGLMFTQNHFLDNKKVKSISLTSGSHDSNHWNKEYAILFKNIHTL</sequence>
<evidence type="ECO:0000313" key="5">
    <source>
        <dbReference type="Proteomes" id="UP000254040"/>
    </source>
</evidence>
<dbReference type="Proteomes" id="UP000054985">
    <property type="component" value="Unassembled WGS sequence"/>
</dbReference>
<dbReference type="OrthoDB" id="176190at2"/>
<organism evidence="3 5">
    <name type="scientific">Legionella moravica</name>
    <dbReference type="NCBI Taxonomy" id="39962"/>
    <lineage>
        <taxon>Bacteria</taxon>
        <taxon>Pseudomonadati</taxon>
        <taxon>Pseudomonadota</taxon>
        <taxon>Gammaproteobacteria</taxon>
        <taxon>Legionellales</taxon>
        <taxon>Legionellaceae</taxon>
        <taxon>Legionella</taxon>
    </lineage>
</organism>
<evidence type="ECO:0000313" key="3">
    <source>
        <dbReference type="EMBL" id="STX61851.1"/>
    </source>
</evidence>
<name>A0A378K1X2_9GAMM</name>